<evidence type="ECO:0000313" key="3">
    <source>
        <dbReference type="Proteomes" id="UP000012073"/>
    </source>
</evidence>
<feature type="compositionally biased region" description="Polar residues" evidence="1">
    <location>
        <begin position="95"/>
        <end position="104"/>
    </location>
</feature>
<dbReference type="Proteomes" id="UP000012073">
    <property type="component" value="Unassembled WGS sequence"/>
</dbReference>
<dbReference type="KEGG" id="ccp:CHC_T00005239001"/>
<gene>
    <name evidence="2" type="ORF">CHC_T00005239001</name>
</gene>
<feature type="region of interest" description="Disordered" evidence="1">
    <location>
        <begin position="1"/>
        <end position="25"/>
    </location>
</feature>
<proteinExistence type="predicted"/>
<evidence type="ECO:0000256" key="1">
    <source>
        <dbReference type="SAM" id="MobiDB-lite"/>
    </source>
</evidence>
<dbReference type="EMBL" id="HG001812">
    <property type="protein sequence ID" value="CDF37059.1"/>
    <property type="molecule type" value="Genomic_DNA"/>
</dbReference>
<dbReference type="RefSeq" id="XP_005716878.1">
    <property type="nucleotide sequence ID" value="XM_005716821.1"/>
</dbReference>
<keyword evidence="3" id="KW-1185">Reference proteome</keyword>
<dbReference type="GeneID" id="17324589"/>
<dbReference type="AlphaFoldDB" id="R7QG65"/>
<reference evidence="3" key="1">
    <citation type="journal article" date="2013" name="Proc. Natl. Acad. Sci. U.S.A.">
        <title>Genome structure and metabolic features in the red seaweed Chondrus crispus shed light on evolution of the Archaeplastida.</title>
        <authorList>
            <person name="Collen J."/>
            <person name="Porcel B."/>
            <person name="Carre W."/>
            <person name="Ball S.G."/>
            <person name="Chaparro C."/>
            <person name="Tonon T."/>
            <person name="Barbeyron T."/>
            <person name="Michel G."/>
            <person name="Noel B."/>
            <person name="Valentin K."/>
            <person name="Elias M."/>
            <person name="Artiguenave F."/>
            <person name="Arun A."/>
            <person name="Aury J.M."/>
            <person name="Barbosa-Neto J.F."/>
            <person name="Bothwell J.H."/>
            <person name="Bouget F.Y."/>
            <person name="Brillet L."/>
            <person name="Cabello-Hurtado F."/>
            <person name="Capella-Gutierrez S."/>
            <person name="Charrier B."/>
            <person name="Cladiere L."/>
            <person name="Cock J.M."/>
            <person name="Coelho S.M."/>
            <person name="Colleoni C."/>
            <person name="Czjzek M."/>
            <person name="Da Silva C."/>
            <person name="Delage L."/>
            <person name="Denoeud F."/>
            <person name="Deschamps P."/>
            <person name="Dittami S.M."/>
            <person name="Gabaldon T."/>
            <person name="Gachon C.M."/>
            <person name="Groisillier A."/>
            <person name="Herve C."/>
            <person name="Jabbari K."/>
            <person name="Katinka M."/>
            <person name="Kloareg B."/>
            <person name="Kowalczyk N."/>
            <person name="Labadie K."/>
            <person name="Leblanc C."/>
            <person name="Lopez P.J."/>
            <person name="McLachlan D.H."/>
            <person name="Meslet-Cladiere L."/>
            <person name="Moustafa A."/>
            <person name="Nehr Z."/>
            <person name="Nyvall Collen P."/>
            <person name="Panaud O."/>
            <person name="Partensky F."/>
            <person name="Poulain J."/>
            <person name="Rensing S.A."/>
            <person name="Rousvoal S."/>
            <person name="Samson G."/>
            <person name="Symeonidi A."/>
            <person name="Weissenbach J."/>
            <person name="Zambounis A."/>
            <person name="Wincker P."/>
            <person name="Boyen C."/>
        </authorList>
    </citation>
    <scope>NUCLEOTIDE SEQUENCE [LARGE SCALE GENOMIC DNA]</scope>
    <source>
        <strain evidence="3">cv. Stackhouse</strain>
    </source>
</reference>
<name>R7QG65_CHOCR</name>
<dbReference type="Gramene" id="CDF37059">
    <property type="protein sequence ID" value="CDF37059"/>
    <property type="gene ID" value="CHC_T00005239001"/>
</dbReference>
<evidence type="ECO:0000313" key="2">
    <source>
        <dbReference type="EMBL" id="CDF37059.1"/>
    </source>
</evidence>
<feature type="region of interest" description="Disordered" evidence="1">
    <location>
        <begin position="54"/>
        <end position="104"/>
    </location>
</feature>
<sequence length="104" mass="10537">MKATIASKEASTAPVIAKPTTGRSEHDLLAADKAENTGRETVSLPAAAVGESNGSLALVPRKESAEGAVPSAETETDARGGRRLTSKGQAEMDTQAAQCLSVSA</sequence>
<protein>
    <submittedName>
        <fullName evidence="2">Uncharacterized protein</fullName>
    </submittedName>
</protein>
<accession>R7QG65</accession>
<organism evidence="2 3">
    <name type="scientific">Chondrus crispus</name>
    <name type="common">Carrageen Irish moss</name>
    <name type="synonym">Polymorpha crispa</name>
    <dbReference type="NCBI Taxonomy" id="2769"/>
    <lineage>
        <taxon>Eukaryota</taxon>
        <taxon>Rhodophyta</taxon>
        <taxon>Florideophyceae</taxon>
        <taxon>Rhodymeniophycidae</taxon>
        <taxon>Gigartinales</taxon>
        <taxon>Gigartinaceae</taxon>
        <taxon>Chondrus</taxon>
    </lineage>
</organism>